<keyword evidence="2" id="KW-1185">Reference proteome</keyword>
<dbReference type="RefSeq" id="XP_008817806.1">
    <property type="nucleotide sequence ID" value="XM_008819584.1"/>
</dbReference>
<evidence type="ECO:0000313" key="2">
    <source>
        <dbReference type="Proteomes" id="UP000030640"/>
    </source>
</evidence>
<dbReference type="VEuPathDB" id="PlasmoDB:C922_03997"/>
<dbReference type="EMBL" id="KI965478">
    <property type="protein sequence ID" value="EUD65493.1"/>
    <property type="molecule type" value="Genomic_DNA"/>
</dbReference>
<protein>
    <submittedName>
        <fullName evidence="1">Uncharacterized protein</fullName>
    </submittedName>
</protein>
<evidence type="ECO:0000313" key="1">
    <source>
        <dbReference type="EMBL" id="EUD65493.1"/>
    </source>
</evidence>
<organism evidence="1 2">
    <name type="scientific">Plasmodium inui San Antonio 1</name>
    <dbReference type="NCBI Taxonomy" id="1237626"/>
    <lineage>
        <taxon>Eukaryota</taxon>
        <taxon>Sar</taxon>
        <taxon>Alveolata</taxon>
        <taxon>Apicomplexa</taxon>
        <taxon>Aconoidasida</taxon>
        <taxon>Haemosporida</taxon>
        <taxon>Plasmodiidae</taxon>
        <taxon>Plasmodium</taxon>
        <taxon>Plasmodium (Plasmodium)</taxon>
    </lineage>
</organism>
<accession>W7A2B1</accession>
<sequence>MKFKVCYSKLHQIIFYCNSEDYTTNTTIFNYKNNLCTSNEYQHEYLSFNKLEFSNTILLFVMVINKSIRRIR</sequence>
<dbReference type="AlphaFoldDB" id="W7A2B1"/>
<proteinExistence type="predicted"/>
<name>W7A2B1_9APIC</name>
<reference evidence="1 2" key="1">
    <citation type="submission" date="2013-02" db="EMBL/GenBank/DDBJ databases">
        <title>The Genome Sequence of Plasmodium inui San Antonio 1.</title>
        <authorList>
            <consortium name="The Broad Institute Genome Sequencing Platform"/>
            <consortium name="The Broad Institute Genome Sequencing Center for Infectious Disease"/>
            <person name="Neafsey D."/>
            <person name="Cheeseman I."/>
            <person name="Volkman S."/>
            <person name="Adams J."/>
            <person name="Walker B."/>
            <person name="Young S.K."/>
            <person name="Zeng Q."/>
            <person name="Gargeya S."/>
            <person name="Fitzgerald M."/>
            <person name="Haas B."/>
            <person name="Abouelleil A."/>
            <person name="Alvarado L."/>
            <person name="Arachchi H.M."/>
            <person name="Berlin A.M."/>
            <person name="Chapman S.B."/>
            <person name="Dewar J."/>
            <person name="Goldberg J."/>
            <person name="Griggs A."/>
            <person name="Gujja S."/>
            <person name="Hansen M."/>
            <person name="Howarth C."/>
            <person name="Imamovic A."/>
            <person name="Larimer J."/>
            <person name="McCowan C."/>
            <person name="Murphy C."/>
            <person name="Neiman D."/>
            <person name="Pearson M."/>
            <person name="Priest M."/>
            <person name="Roberts A."/>
            <person name="Saif S."/>
            <person name="Shea T."/>
            <person name="Sisk P."/>
            <person name="Sykes S."/>
            <person name="Wortman J."/>
            <person name="Nusbaum C."/>
            <person name="Birren B."/>
        </authorList>
    </citation>
    <scope>NUCLEOTIDE SEQUENCE [LARGE SCALE GENOMIC DNA]</scope>
    <source>
        <strain evidence="1 2">San Antonio 1</strain>
    </source>
</reference>
<dbReference type="GeneID" id="20039271"/>
<dbReference type="Proteomes" id="UP000030640">
    <property type="component" value="Unassembled WGS sequence"/>
</dbReference>
<gene>
    <name evidence="1" type="ORF">C922_03997</name>
</gene>